<dbReference type="GO" id="GO:0015074">
    <property type="term" value="P:DNA integration"/>
    <property type="evidence" value="ECO:0007669"/>
    <property type="project" value="InterPro"/>
</dbReference>
<dbReference type="AlphaFoldDB" id="A0A4Y1QN85"/>
<dbReference type="InterPro" id="IPR025724">
    <property type="entry name" value="GAG-pre-integrase_dom"/>
</dbReference>
<dbReference type="Gene3D" id="3.30.420.10">
    <property type="entry name" value="Ribonuclease H-like superfamily/Ribonuclease H"/>
    <property type="match status" value="1"/>
</dbReference>
<organism evidence="3">
    <name type="scientific">Prunus dulcis</name>
    <name type="common">Almond</name>
    <name type="synonym">Amygdalus dulcis</name>
    <dbReference type="NCBI Taxonomy" id="3755"/>
    <lineage>
        <taxon>Eukaryota</taxon>
        <taxon>Viridiplantae</taxon>
        <taxon>Streptophyta</taxon>
        <taxon>Embryophyta</taxon>
        <taxon>Tracheophyta</taxon>
        <taxon>Spermatophyta</taxon>
        <taxon>Magnoliopsida</taxon>
        <taxon>eudicotyledons</taxon>
        <taxon>Gunneridae</taxon>
        <taxon>Pentapetalae</taxon>
        <taxon>rosids</taxon>
        <taxon>fabids</taxon>
        <taxon>Rosales</taxon>
        <taxon>Rosaceae</taxon>
        <taxon>Amygdaloideae</taxon>
        <taxon>Amygdaleae</taxon>
        <taxon>Prunus</taxon>
    </lineage>
</organism>
<dbReference type="Pfam" id="PF13976">
    <property type="entry name" value="gag_pre-integrs"/>
    <property type="match status" value="1"/>
</dbReference>
<dbReference type="Pfam" id="PF07727">
    <property type="entry name" value="RVT_2"/>
    <property type="match status" value="1"/>
</dbReference>
<dbReference type="InterPro" id="IPR013103">
    <property type="entry name" value="RVT_2"/>
</dbReference>
<dbReference type="PROSITE" id="PS50994">
    <property type="entry name" value="INTEGRASE"/>
    <property type="match status" value="1"/>
</dbReference>
<evidence type="ECO:0000256" key="1">
    <source>
        <dbReference type="SAM" id="MobiDB-lite"/>
    </source>
</evidence>
<dbReference type="InterPro" id="IPR012337">
    <property type="entry name" value="RNaseH-like_sf"/>
</dbReference>
<sequence length="945" mass="107826">MTPGMANSVTHPFDSKQKQIWLWHRRLGHPSFSYMKHLIPDLFSGFKDSDFTCDTCILAKSHRVPYPLSTNKCTTPFTLIHSDVWGPSPITAPSGVRWFVTFIDDCTRMTWLYLLKNKNEVFSCFQSFHKQMKTQFNAQIQILRSDNGGEFVNHDFQTYFQQHGIIHETTCPQTPQQNGVAERKNRHLLETARALLIGAHVPRHHWDDAIVTAVHLINRMPSGVLTFKTPLQVLAQHRPLPSVLVLTPRIFGCVAFVHLHKNQRSKLDPCALRCVFVGYATHQKGYRCYHPPTQRTYVTLDVTFLESELFFHDPSSNSTLQGEIRSEEQNWSNLENKEILLCTEMIDHSESGARDYSLSKSDQSPIHSDQLPDPPDPCEDISDPSLTPTDNTEQQDEDPPLTQQYQQTNLLRISLRQNRGKPPNRYSPDIGKTSKYPIANHVSTEKLSEPLKAFVHQLSAIHIPTKVSEALKDPKWVQAIKEEMKALEKNQTWTLETIPEEKRLSDVDGWIYRAIQGKTCGKRYTQTYGIDYEETFAPVAKLNTVRVLLSLAANLDWPLHQFDVKNAFLHGELTEEVYMDIPPGYNTTQTGTVCRLRKALYGLKQSPRAWFGRFTMAMKNNGFKQCNSDHTLFLKHRKGKEISQLQDYLATEFEMKDLGGLKYFLGIEVARSQQGIFLSQRKYVLDLLTDTGMLDCKPADTPIVQNHHLGEYPDQVLTNKERYQRLVGRLIYLSHTRPDIAYAVSVVSQFMHSPSEDHMNAVLRILRYLKSAPGKGLMFSKHGHLNIDGYSDADWAGNVTDRKSTSGYFTFVGGNLVTWRSKKQNVVALSSAEAEFRGMTKGICELLWLRKLLTELGYKPTSTMNLFCDNKAAIAIAQNPVQHDRTKHVEVDRHFIKQKLEAKVFQFPFVKSEDQLADILTKAISSKAFHNSLDQLGIGDIYAPT</sequence>
<evidence type="ECO:0000259" key="2">
    <source>
        <dbReference type="PROSITE" id="PS50994"/>
    </source>
</evidence>
<dbReference type="SUPFAM" id="SSF53098">
    <property type="entry name" value="Ribonuclease H-like"/>
    <property type="match status" value="1"/>
</dbReference>
<dbReference type="EMBL" id="AP019297">
    <property type="protein sequence ID" value="BBG93320.1"/>
    <property type="molecule type" value="Genomic_DNA"/>
</dbReference>
<name>A0A4Y1QN85_PRUDU</name>
<feature type="compositionally biased region" description="Polar residues" evidence="1">
    <location>
        <begin position="358"/>
        <end position="367"/>
    </location>
</feature>
<dbReference type="InterPro" id="IPR001584">
    <property type="entry name" value="Integrase_cat-core"/>
</dbReference>
<gene>
    <name evidence="3" type="ORF">Prudu_001295</name>
</gene>
<feature type="compositionally biased region" description="Polar residues" evidence="1">
    <location>
        <begin position="401"/>
        <end position="417"/>
    </location>
</feature>
<feature type="domain" description="Integrase catalytic" evidence="2">
    <location>
        <begin position="72"/>
        <end position="238"/>
    </location>
</feature>
<reference evidence="3" key="1">
    <citation type="journal article" date="2019" name="Science">
        <title>Mutation of a bHLH transcription factor allowed almond domestication.</title>
        <authorList>
            <person name="Sanchez-Perez R."/>
            <person name="Pavan S."/>
            <person name="Mazzeo R."/>
            <person name="Moldovan C."/>
            <person name="Aiese Cigliano R."/>
            <person name="Del Cueto J."/>
            <person name="Ricciardi F."/>
            <person name="Lotti C."/>
            <person name="Ricciardi L."/>
            <person name="Dicenta F."/>
            <person name="Lopez-Marques R.L."/>
            <person name="Lindberg Moller B."/>
        </authorList>
    </citation>
    <scope>NUCLEOTIDE SEQUENCE</scope>
</reference>
<dbReference type="Pfam" id="PF00665">
    <property type="entry name" value="rve"/>
    <property type="match status" value="1"/>
</dbReference>
<dbReference type="Pfam" id="PF25597">
    <property type="entry name" value="SH3_retrovirus"/>
    <property type="match status" value="1"/>
</dbReference>
<dbReference type="InterPro" id="IPR057670">
    <property type="entry name" value="SH3_retrovirus"/>
</dbReference>
<proteinExistence type="predicted"/>
<protein>
    <submittedName>
        <fullName evidence="3">ABC-2 type transporter family protein</fullName>
    </submittedName>
</protein>
<dbReference type="PANTHER" id="PTHR11439:SF467">
    <property type="entry name" value="INTEGRASE CATALYTIC DOMAIN-CONTAINING PROTEIN"/>
    <property type="match status" value="1"/>
</dbReference>
<accession>A0A4Y1QN85</accession>
<feature type="region of interest" description="Disordered" evidence="1">
    <location>
        <begin position="352"/>
        <end position="435"/>
    </location>
</feature>
<dbReference type="CDD" id="cd09272">
    <property type="entry name" value="RNase_HI_RT_Ty1"/>
    <property type="match status" value="1"/>
</dbReference>
<evidence type="ECO:0000313" key="3">
    <source>
        <dbReference type="EMBL" id="BBG93320.1"/>
    </source>
</evidence>
<dbReference type="InterPro" id="IPR036397">
    <property type="entry name" value="RNaseH_sf"/>
</dbReference>
<dbReference type="PANTHER" id="PTHR11439">
    <property type="entry name" value="GAG-POL-RELATED RETROTRANSPOSON"/>
    <property type="match status" value="1"/>
</dbReference>
<dbReference type="SUPFAM" id="SSF56672">
    <property type="entry name" value="DNA/RNA polymerases"/>
    <property type="match status" value="1"/>
</dbReference>
<dbReference type="GO" id="GO:0003676">
    <property type="term" value="F:nucleic acid binding"/>
    <property type="evidence" value="ECO:0007669"/>
    <property type="project" value="InterPro"/>
</dbReference>
<dbReference type="InterPro" id="IPR043502">
    <property type="entry name" value="DNA/RNA_pol_sf"/>
</dbReference>